<name>A0A2R2MNX4_LINAN</name>
<reference evidence="3" key="1">
    <citation type="submission" date="2025-08" db="UniProtKB">
        <authorList>
            <consortium name="RefSeq"/>
        </authorList>
    </citation>
    <scope>IDENTIFICATION</scope>
    <source>
        <tissue evidence="3">Gonads</tissue>
    </source>
</reference>
<evidence type="ECO:0000313" key="3">
    <source>
        <dbReference type="RefSeq" id="XP_023931925.1"/>
    </source>
</evidence>
<dbReference type="AlphaFoldDB" id="A0A2R2MNX4"/>
<dbReference type="Pfam" id="PF20266">
    <property type="entry name" value="Mab-21_C"/>
    <property type="match status" value="1"/>
</dbReference>
<dbReference type="InterPro" id="IPR046906">
    <property type="entry name" value="Mab-21_HhH/H2TH-like"/>
</dbReference>
<dbReference type="GeneID" id="112042144"/>
<evidence type="ECO:0000313" key="2">
    <source>
        <dbReference type="Proteomes" id="UP000085678"/>
    </source>
</evidence>
<keyword evidence="2" id="KW-1185">Reference proteome</keyword>
<dbReference type="RefSeq" id="XP_023931925.1">
    <property type="nucleotide sequence ID" value="XM_024076157.1"/>
</dbReference>
<dbReference type="InterPro" id="IPR024810">
    <property type="entry name" value="MAB21L/cGLR"/>
</dbReference>
<feature type="domain" description="Mab-21-like HhH/H2TH-like" evidence="1">
    <location>
        <begin position="295"/>
        <end position="388"/>
    </location>
</feature>
<sequence length="712" mass="79975">MASANMGVSVNNSQTDALSFVLDQFLPLSLLKNAASNSRVNAEMTKIVIETVVGAKDPNAGNSSLNVVGSQSDGLAIPSHFIFPGDFFQGTGLSDSVVDTSQAKLITSDLDIMTVVSPELVTSNGKKCCIFHVENTDDPVYVRLKITPDLKELIKIEHNDNIDNVMYLSTTPLTRTGITTCLKAYGKSGFIDLITIQGPAVTVSLSTLHESGYLVPNLNFDNVTAFACQRPQAFHKWERRSRKSGWPNKELIDQIGRCDCVLVPVGARLADTFQWRYSFSKAESLLAQTLTLKQRRCFVIFKLIKQYYICSKTGTNALSSYHLKTVLFWACEKVPATFWSNCGVDLIMQYLLGEVLHYLSIGYLPHYFLNDSNLFSKVPPKTLRVLAKYAFQAKAKCFDVICEIGRRLRFTYMTGIPNPDVLYRDSCQKYPRFSPRFVSLHKIAFSYLYNIMMRTQPTKDAADYTPRQNIPQKDTAICPVKGTEAHVTWDKLQAVLTLSDCLLEIFTQMAETELGTSFGCSSSHCSPELEMLIGYSAEKMVDFRVSFSTAAWIIDYFCVKLEVSISTNEILRKAFQVSFEECARGVALTKRETSWASSFRKALEQGDVRQQMIDLPTVNRVFAMQHYEQMIAKVLEAECGTSTTHLKMEIESLPVVSATRAIFEEKASIFFKTAVSEIFQSLQIPVYVISSADDIETLYERYFILFEHILVG</sequence>
<dbReference type="PANTHER" id="PTHR10656">
    <property type="entry name" value="CELL FATE DETERMINING PROTEIN MAB21-RELATED"/>
    <property type="match status" value="1"/>
</dbReference>
<dbReference type="Proteomes" id="UP000085678">
    <property type="component" value="Unplaced"/>
</dbReference>
<dbReference type="PANTHER" id="PTHR10656:SF69">
    <property type="entry name" value="MAB-21-LIKE HHH_H2TH-LIKE DOMAIN-CONTAINING PROTEIN"/>
    <property type="match status" value="1"/>
</dbReference>
<dbReference type="KEGG" id="lak:112042144"/>
<accession>A0A2R2MNX4</accession>
<proteinExistence type="predicted"/>
<dbReference type="OrthoDB" id="269173at2759"/>
<gene>
    <name evidence="3" type="primary">LOC112042144</name>
</gene>
<evidence type="ECO:0000259" key="1">
    <source>
        <dbReference type="Pfam" id="PF20266"/>
    </source>
</evidence>
<organism evidence="2 3">
    <name type="scientific">Lingula anatina</name>
    <name type="common">Brachiopod</name>
    <name type="synonym">Lingula unguis</name>
    <dbReference type="NCBI Taxonomy" id="7574"/>
    <lineage>
        <taxon>Eukaryota</taxon>
        <taxon>Metazoa</taxon>
        <taxon>Spiralia</taxon>
        <taxon>Lophotrochozoa</taxon>
        <taxon>Brachiopoda</taxon>
        <taxon>Linguliformea</taxon>
        <taxon>Lingulata</taxon>
        <taxon>Lingulida</taxon>
        <taxon>Linguloidea</taxon>
        <taxon>Lingulidae</taxon>
        <taxon>Lingula</taxon>
    </lineage>
</organism>
<dbReference type="Gene3D" id="1.10.1410.40">
    <property type="match status" value="1"/>
</dbReference>
<dbReference type="SMART" id="SM01265">
    <property type="entry name" value="Mab-21"/>
    <property type="match status" value="1"/>
</dbReference>
<dbReference type="InParanoid" id="A0A2R2MNX4"/>
<protein>
    <submittedName>
        <fullName evidence="3">Uncharacterized protein LOC112042144</fullName>
    </submittedName>
</protein>